<dbReference type="Gene3D" id="3.10.129.10">
    <property type="entry name" value="Hotdog Thioesterase"/>
    <property type="match status" value="1"/>
</dbReference>
<gene>
    <name evidence="3" type="ORF">D0T12_08445</name>
</gene>
<dbReference type="InterPro" id="IPR039569">
    <property type="entry name" value="FAS1-like_DH_region"/>
</dbReference>
<dbReference type="EMBL" id="QVNQ01000002">
    <property type="protein sequence ID" value="RFS86581.1"/>
    <property type="molecule type" value="Genomic_DNA"/>
</dbReference>
<evidence type="ECO:0000256" key="1">
    <source>
        <dbReference type="SAM" id="MobiDB-lite"/>
    </source>
</evidence>
<feature type="compositionally biased region" description="Basic and acidic residues" evidence="1">
    <location>
        <begin position="41"/>
        <end position="50"/>
    </location>
</feature>
<proteinExistence type="predicted"/>
<comment type="caution">
    <text evidence="3">The sequence shown here is derived from an EMBL/GenBank/DDBJ whole genome shotgun (WGS) entry which is preliminary data.</text>
</comment>
<evidence type="ECO:0000313" key="4">
    <source>
        <dbReference type="Proteomes" id="UP000262882"/>
    </source>
</evidence>
<dbReference type="InterPro" id="IPR029069">
    <property type="entry name" value="HotDog_dom_sf"/>
</dbReference>
<dbReference type="SUPFAM" id="SSF54637">
    <property type="entry name" value="Thioesterase/thiol ester dehydrase-isomerase"/>
    <property type="match status" value="1"/>
</dbReference>
<sequence length="213" mass="22546">MRFRGAPRVRPGAVPRGDRRALPGPSRGVQGAHADRGRRRAAQDVDRQGGEETTEEAVVSTLEEVCEDVRKRIGTVTRDDLGPVSARDFQRFAVAAGEPPGATAPPLFLSSVLGWGAGPTGDALSPDGTGDETAGLPLDGLRLMGAGQDLDFHAPVRDGTRVVRETSVEDVTLKQGGSGPFLVITMLRMFADESGTPLVTCRDNLIARPEAPR</sequence>
<evidence type="ECO:0000259" key="2">
    <source>
        <dbReference type="Pfam" id="PF13452"/>
    </source>
</evidence>
<feature type="region of interest" description="Disordered" evidence="1">
    <location>
        <begin position="1"/>
        <end position="59"/>
    </location>
</feature>
<dbReference type="AlphaFoldDB" id="A0A372GMH6"/>
<reference evidence="3 4" key="1">
    <citation type="submission" date="2018-08" db="EMBL/GenBank/DDBJ databases">
        <title>Actinomadura spongicola sp. nov., isolated from marine sponge Leucetta chagosensis.</title>
        <authorList>
            <person name="Li L."/>
            <person name="Lin H.W."/>
        </authorList>
    </citation>
    <scope>NUCLEOTIDE SEQUENCE [LARGE SCALE GENOMIC DNA]</scope>
    <source>
        <strain evidence="3 4">LHW52907</strain>
    </source>
</reference>
<protein>
    <recommendedName>
        <fullName evidence="2">FAS1-like dehydratase domain-containing protein</fullName>
    </recommendedName>
</protein>
<organism evidence="3 4">
    <name type="scientific">Actinomadura spongiicola</name>
    <dbReference type="NCBI Taxonomy" id="2303421"/>
    <lineage>
        <taxon>Bacteria</taxon>
        <taxon>Bacillati</taxon>
        <taxon>Actinomycetota</taxon>
        <taxon>Actinomycetes</taxon>
        <taxon>Streptosporangiales</taxon>
        <taxon>Thermomonosporaceae</taxon>
        <taxon>Actinomadura</taxon>
    </lineage>
</organism>
<accession>A0A372GMH6</accession>
<feature type="domain" description="FAS1-like dehydratase" evidence="2">
    <location>
        <begin position="102"/>
        <end position="200"/>
    </location>
</feature>
<evidence type="ECO:0000313" key="3">
    <source>
        <dbReference type="EMBL" id="RFS86581.1"/>
    </source>
</evidence>
<dbReference type="Pfam" id="PF13452">
    <property type="entry name" value="FAS1_DH_region"/>
    <property type="match status" value="1"/>
</dbReference>
<dbReference type="Proteomes" id="UP000262882">
    <property type="component" value="Unassembled WGS sequence"/>
</dbReference>
<keyword evidence="4" id="KW-1185">Reference proteome</keyword>
<name>A0A372GMH6_9ACTN</name>